<evidence type="ECO:0000256" key="4">
    <source>
        <dbReference type="ARBA" id="ARBA00022801"/>
    </source>
</evidence>
<proteinExistence type="inferred from homology"/>
<reference evidence="9 10" key="1">
    <citation type="submission" date="2023-11" db="EMBL/GenBank/DDBJ databases">
        <title>Coraliomargarita sp. nov., isolated from marine algae.</title>
        <authorList>
            <person name="Lee J.K."/>
            <person name="Baek J.H."/>
            <person name="Kim J.M."/>
            <person name="Choi D.G."/>
            <person name="Jeon C.O."/>
        </authorList>
    </citation>
    <scope>NUCLEOTIDE SEQUENCE [LARGE SCALE GENOMIC DNA]</scope>
    <source>
        <strain evidence="9 10">J2-16</strain>
    </source>
</reference>
<feature type="domain" description="Peptidase S54 rhomboid" evidence="8">
    <location>
        <begin position="137"/>
        <end position="282"/>
    </location>
</feature>
<evidence type="ECO:0000256" key="2">
    <source>
        <dbReference type="ARBA" id="ARBA00009045"/>
    </source>
</evidence>
<feature type="transmembrane region" description="Helical" evidence="7">
    <location>
        <begin position="177"/>
        <end position="198"/>
    </location>
</feature>
<evidence type="ECO:0000256" key="3">
    <source>
        <dbReference type="ARBA" id="ARBA00022692"/>
    </source>
</evidence>
<keyword evidence="4 9" id="KW-0378">Hydrolase</keyword>
<evidence type="ECO:0000256" key="7">
    <source>
        <dbReference type="SAM" id="Phobius"/>
    </source>
</evidence>
<organism evidence="9 10">
    <name type="scientific">Coraliomargarita algicola</name>
    <dbReference type="NCBI Taxonomy" id="3092156"/>
    <lineage>
        <taxon>Bacteria</taxon>
        <taxon>Pseudomonadati</taxon>
        <taxon>Verrucomicrobiota</taxon>
        <taxon>Opitutia</taxon>
        <taxon>Puniceicoccales</taxon>
        <taxon>Coraliomargaritaceae</taxon>
        <taxon>Coraliomargarita</taxon>
    </lineage>
</organism>
<evidence type="ECO:0000313" key="9">
    <source>
        <dbReference type="EMBL" id="WPJ97851.1"/>
    </source>
</evidence>
<feature type="transmembrane region" description="Helical" evidence="7">
    <location>
        <begin position="239"/>
        <end position="260"/>
    </location>
</feature>
<keyword evidence="6 7" id="KW-0472">Membrane</keyword>
<dbReference type="RefSeq" id="WP_319834670.1">
    <property type="nucleotide sequence ID" value="NZ_CP138858.1"/>
</dbReference>
<sequence>MASLKNHPVLSEFSLEGFEAPEGLVPVAVYADFSAASDAGLAILAMGKAYWTLLHAGQYVVCVVPADASLVRAELAAIFDLASTQRRFLGTRYLEFSFGYVSFVLYAIILLSCFLWQQAGWPLDLGRGDSLAMITGGEWTRALTSLCLHGDIVHLVSNLVAGMGFAFFVARFFGAAAGWLLILSSGVLGNVLNAWVYFPEPHYSIGASTAVFGALGLLTGVGLWAAISEAQETWLMPRWFVPVFGGMTLLGLTGVGDGSLHGSVDVAAHISGFVCGLLLGLVGAIFQRAFVYLEQQRYWVGLLSVALVALAWALRVS</sequence>
<keyword evidence="3 7" id="KW-0812">Transmembrane</keyword>
<dbReference type="InterPro" id="IPR022764">
    <property type="entry name" value="Peptidase_S54_rhomboid_dom"/>
</dbReference>
<dbReference type="Gene3D" id="1.20.1540.10">
    <property type="entry name" value="Rhomboid-like"/>
    <property type="match status" value="1"/>
</dbReference>
<evidence type="ECO:0000259" key="8">
    <source>
        <dbReference type="Pfam" id="PF01694"/>
    </source>
</evidence>
<dbReference type="GO" id="GO:0008233">
    <property type="term" value="F:peptidase activity"/>
    <property type="evidence" value="ECO:0007669"/>
    <property type="project" value="UniProtKB-KW"/>
</dbReference>
<feature type="transmembrane region" description="Helical" evidence="7">
    <location>
        <begin position="266"/>
        <end position="286"/>
    </location>
</feature>
<evidence type="ECO:0000256" key="6">
    <source>
        <dbReference type="ARBA" id="ARBA00023136"/>
    </source>
</evidence>
<keyword evidence="10" id="KW-1185">Reference proteome</keyword>
<feature type="transmembrane region" description="Helical" evidence="7">
    <location>
        <begin position="298"/>
        <end position="314"/>
    </location>
</feature>
<evidence type="ECO:0000256" key="5">
    <source>
        <dbReference type="ARBA" id="ARBA00022989"/>
    </source>
</evidence>
<comment type="similarity">
    <text evidence="2">Belongs to the peptidase S54 family.</text>
</comment>
<comment type="subcellular location">
    <subcellularLocation>
        <location evidence="1">Membrane</location>
        <topology evidence="1">Multi-pass membrane protein</topology>
    </subcellularLocation>
</comment>
<dbReference type="Pfam" id="PF01694">
    <property type="entry name" value="Rhomboid"/>
    <property type="match status" value="1"/>
</dbReference>
<protein>
    <submittedName>
        <fullName evidence="9">Rhomboid family intramembrane serine protease</fullName>
        <ecNumber evidence="9">3.4.21.-</ecNumber>
    </submittedName>
</protein>
<gene>
    <name evidence="9" type="ORF">SH580_09020</name>
</gene>
<evidence type="ECO:0000313" key="10">
    <source>
        <dbReference type="Proteomes" id="UP001324993"/>
    </source>
</evidence>
<dbReference type="EMBL" id="CP138858">
    <property type="protein sequence ID" value="WPJ97851.1"/>
    <property type="molecule type" value="Genomic_DNA"/>
</dbReference>
<dbReference type="Proteomes" id="UP001324993">
    <property type="component" value="Chromosome"/>
</dbReference>
<accession>A0ABZ0RRY0</accession>
<dbReference type="SUPFAM" id="SSF144091">
    <property type="entry name" value="Rhomboid-like"/>
    <property type="match status" value="1"/>
</dbReference>
<dbReference type="InterPro" id="IPR050925">
    <property type="entry name" value="Rhomboid_protease_S54"/>
</dbReference>
<keyword evidence="9" id="KW-0645">Protease</keyword>
<dbReference type="PANTHER" id="PTHR43731:SF14">
    <property type="entry name" value="PRESENILIN-ASSOCIATED RHOMBOID-LIKE PROTEIN, MITOCHONDRIAL"/>
    <property type="match status" value="1"/>
</dbReference>
<dbReference type="PANTHER" id="PTHR43731">
    <property type="entry name" value="RHOMBOID PROTEASE"/>
    <property type="match status" value="1"/>
</dbReference>
<evidence type="ECO:0000256" key="1">
    <source>
        <dbReference type="ARBA" id="ARBA00004141"/>
    </source>
</evidence>
<dbReference type="GO" id="GO:0006508">
    <property type="term" value="P:proteolysis"/>
    <property type="evidence" value="ECO:0007669"/>
    <property type="project" value="UniProtKB-KW"/>
</dbReference>
<feature type="transmembrane region" description="Helical" evidence="7">
    <location>
        <begin position="152"/>
        <end position="170"/>
    </location>
</feature>
<dbReference type="EC" id="3.4.21.-" evidence="9"/>
<name>A0ABZ0RRY0_9BACT</name>
<feature type="transmembrane region" description="Helical" evidence="7">
    <location>
        <begin position="204"/>
        <end position="227"/>
    </location>
</feature>
<keyword evidence="5 7" id="KW-1133">Transmembrane helix</keyword>
<dbReference type="InterPro" id="IPR035952">
    <property type="entry name" value="Rhomboid-like_sf"/>
</dbReference>
<feature type="transmembrane region" description="Helical" evidence="7">
    <location>
        <begin position="96"/>
        <end position="117"/>
    </location>
</feature>